<dbReference type="Proteomes" id="UP000198960">
    <property type="component" value="Unassembled WGS sequence"/>
</dbReference>
<dbReference type="EMBL" id="FOEE01000009">
    <property type="protein sequence ID" value="SEP04355.1"/>
    <property type="molecule type" value="Genomic_DNA"/>
</dbReference>
<keyword evidence="3" id="KW-1185">Reference proteome</keyword>
<organism evidence="2 3">
    <name type="scientific">Trujillonella endophytica</name>
    <dbReference type="NCBI Taxonomy" id="673521"/>
    <lineage>
        <taxon>Bacteria</taxon>
        <taxon>Bacillati</taxon>
        <taxon>Actinomycetota</taxon>
        <taxon>Actinomycetes</taxon>
        <taxon>Geodermatophilales</taxon>
        <taxon>Geodermatophilaceae</taxon>
        <taxon>Trujillonella</taxon>
    </lineage>
</organism>
<reference evidence="3" key="1">
    <citation type="submission" date="2016-10" db="EMBL/GenBank/DDBJ databases">
        <authorList>
            <person name="Varghese N."/>
            <person name="Submissions S."/>
        </authorList>
    </citation>
    <scope>NUCLEOTIDE SEQUENCE [LARGE SCALE GENOMIC DNA]</scope>
    <source>
        <strain evidence="3">DSM 45413</strain>
    </source>
</reference>
<evidence type="ECO:0000313" key="2">
    <source>
        <dbReference type="EMBL" id="SEP04355.1"/>
    </source>
</evidence>
<gene>
    <name evidence="2" type="ORF">SAMN05660991_02947</name>
</gene>
<dbReference type="InterPro" id="IPR032710">
    <property type="entry name" value="NTF2-like_dom_sf"/>
</dbReference>
<accession>A0A1H8UMA9</accession>
<feature type="domain" description="SnoaL-like" evidence="1">
    <location>
        <begin position="19"/>
        <end position="123"/>
    </location>
</feature>
<keyword evidence="2" id="KW-0413">Isomerase</keyword>
<name>A0A1H8UMA9_9ACTN</name>
<evidence type="ECO:0000259" key="1">
    <source>
        <dbReference type="Pfam" id="PF12680"/>
    </source>
</evidence>
<dbReference type="SUPFAM" id="SSF54427">
    <property type="entry name" value="NTF2-like"/>
    <property type="match status" value="1"/>
</dbReference>
<dbReference type="Pfam" id="PF12680">
    <property type="entry name" value="SnoaL_2"/>
    <property type="match status" value="1"/>
</dbReference>
<dbReference type="GO" id="GO:0016853">
    <property type="term" value="F:isomerase activity"/>
    <property type="evidence" value="ECO:0007669"/>
    <property type="project" value="UniProtKB-KW"/>
</dbReference>
<protein>
    <submittedName>
        <fullName evidence="2">Ketosteroid isomerase-related protein</fullName>
    </submittedName>
</protein>
<sequence>MTSTTTGTERDTAAIADRIRAAYAAMARGDVEPLRQLMTDDVTYVDVSGGITGGVHRGWDSILHLWTQASQVAGGPVRLTLEDVVVPDEKRAVVFIRASADIDGRTVEDASVFVYYLEDGRVRTAYLMHEDPAAPEAFADR</sequence>
<dbReference type="Gene3D" id="3.10.450.50">
    <property type="match status" value="1"/>
</dbReference>
<proteinExistence type="predicted"/>
<dbReference type="AlphaFoldDB" id="A0A1H8UMA9"/>
<evidence type="ECO:0000313" key="3">
    <source>
        <dbReference type="Proteomes" id="UP000198960"/>
    </source>
</evidence>
<dbReference type="RefSeq" id="WP_091944787.1">
    <property type="nucleotide sequence ID" value="NZ_FOEE01000009.1"/>
</dbReference>
<dbReference type="InterPro" id="IPR037401">
    <property type="entry name" value="SnoaL-like"/>
</dbReference>